<accession>A0A1M4YHD2</accession>
<dbReference type="EMBL" id="FQTW01000031">
    <property type="protein sequence ID" value="SHF04912.1"/>
    <property type="molecule type" value="Genomic_DNA"/>
</dbReference>
<dbReference type="Proteomes" id="UP000184462">
    <property type="component" value="Unassembled WGS sequence"/>
</dbReference>
<name>A0A1M4YHD2_9FLAO</name>
<evidence type="ECO:0000313" key="1">
    <source>
        <dbReference type="EMBL" id="SHF04912.1"/>
    </source>
</evidence>
<dbReference type="OrthoDB" id="1382202at2"/>
<keyword evidence="2" id="KW-1185">Reference proteome</keyword>
<protein>
    <submittedName>
        <fullName evidence="1">Uncharacterized protein</fullName>
    </submittedName>
</protein>
<evidence type="ECO:0000313" key="2">
    <source>
        <dbReference type="Proteomes" id="UP000184462"/>
    </source>
</evidence>
<dbReference type="AlphaFoldDB" id="A0A1M4YHD2"/>
<sequence>MKIEQSEYQADKKQLANLTELRRDSVRASSKTPEGKTLEIYIDTVFYNKDNKIVFLSITKKENRYAINNDDGISYSGECYIGTKELESKKIKILDRLKYSSTSDENDGFDRVQKSLRNIYLTEMEFIDGRFNINDNRFWTSKVWNGK</sequence>
<reference evidence="1 2" key="1">
    <citation type="submission" date="2016-11" db="EMBL/GenBank/DDBJ databases">
        <authorList>
            <person name="Jaros S."/>
            <person name="Januszkiewicz K."/>
            <person name="Wedrychowicz H."/>
        </authorList>
    </citation>
    <scope>NUCLEOTIDE SEQUENCE [LARGE SCALE GENOMIC DNA]</scope>
    <source>
        <strain evidence="1 2">DSM 25661</strain>
    </source>
</reference>
<organism evidence="1 2">
    <name type="scientific">Psychroflexus salarius</name>
    <dbReference type="NCBI Taxonomy" id="1155689"/>
    <lineage>
        <taxon>Bacteria</taxon>
        <taxon>Pseudomonadati</taxon>
        <taxon>Bacteroidota</taxon>
        <taxon>Flavobacteriia</taxon>
        <taxon>Flavobacteriales</taxon>
        <taxon>Flavobacteriaceae</taxon>
        <taxon>Psychroflexus</taxon>
    </lineage>
</organism>
<dbReference type="RefSeq" id="WP_143185695.1">
    <property type="nucleotide sequence ID" value="NZ_FQTW01000031.1"/>
</dbReference>
<gene>
    <name evidence="1" type="ORF">SAMN05444278_1311</name>
</gene>
<proteinExistence type="predicted"/>